<evidence type="ECO:0000313" key="2">
    <source>
        <dbReference type="EMBL" id="DAG00103.1"/>
    </source>
</evidence>
<name>A0A8S5V0G8_9CAUD</name>
<evidence type="ECO:0000256" key="1">
    <source>
        <dbReference type="SAM" id="MobiDB-lite"/>
    </source>
</evidence>
<reference evidence="2" key="1">
    <citation type="journal article" date="2021" name="Proc. Natl. Acad. Sci. U.S.A.">
        <title>A Catalog of Tens of Thousands of Viruses from Human Metagenomes Reveals Hidden Associations with Chronic Diseases.</title>
        <authorList>
            <person name="Tisza M.J."/>
            <person name="Buck C.B."/>
        </authorList>
    </citation>
    <scope>NUCLEOTIDE SEQUENCE</scope>
    <source>
        <strain evidence="2">CtBeL15</strain>
    </source>
</reference>
<feature type="region of interest" description="Disordered" evidence="1">
    <location>
        <begin position="1"/>
        <end position="51"/>
    </location>
</feature>
<proteinExistence type="predicted"/>
<accession>A0A8S5V0G8</accession>
<dbReference type="EMBL" id="BK016176">
    <property type="protein sequence ID" value="DAG00103.1"/>
    <property type="molecule type" value="Genomic_DNA"/>
</dbReference>
<protein>
    <submittedName>
        <fullName evidence="2">Uncharacterized protein</fullName>
    </submittedName>
</protein>
<organism evidence="2">
    <name type="scientific">Siphoviridae sp. ctBeL15</name>
    <dbReference type="NCBI Taxonomy" id="2825374"/>
    <lineage>
        <taxon>Viruses</taxon>
        <taxon>Duplodnaviria</taxon>
        <taxon>Heunggongvirae</taxon>
        <taxon>Uroviricota</taxon>
        <taxon>Caudoviricetes</taxon>
    </lineage>
</organism>
<sequence>MFRAEQLTGGDRQRRRASRLHAVTVRQAAAATDKTAKTGGNCQIRDRKRTK</sequence>